<keyword evidence="7" id="KW-1185">Reference proteome</keyword>
<keyword evidence="6" id="KW-0255">Endonuclease</keyword>
<dbReference type="EMBL" id="GG662472">
    <property type="protein sequence ID" value="EAS03748.2"/>
    <property type="molecule type" value="Genomic_DNA"/>
</dbReference>
<dbReference type="GO" id="GO:0005576">
    <property type="term" value="C:extracellular region"/>
    <property type="evidence" value="ECO:0007669"/>
    <property type="project" value="InterPro"/>
</dbReference>
<dbReference type="PANTHER" id="PTHR16320">
    <property type="entry name" value="SPHINGOMYELINASE FAMILY MEMBER"/>
    <property type="match status" value="1"/>
</dbReference>
<dbReference type="InterPro" id="IPR036691">
    <property type="entry name" value="Endo/exonu/phosph_ase_sf"/>
</dbReference>
<evidence type="ECO:0000256" key="4">
    <source>
        <dbReference type="SAM" id="MobiDB-lite"/>
    </source>
</evidence>
<dbReference type="Proteomes" id="UP000009168">
    <property type="component" value="Unassembled WGS sequence"/>
</dbReference>
<dbReference type="Pfam" id="PF03372">
    <property type="entry name" value="Exo_endo_phos"/>
    <property type="match status" value="1"/>
</dbReference>
<dbReference type="eggNOG" id="ENOG502S367">
    <property type="taxonomic scope" value="Eukaryota"/>
</dbReference>
<accession>I7MM08</accession>
<evidence type="ECO:0000256" key="2">
    <source>
        <dbReference type="ARBA" id="ARBA00012369"/>
    </source>
</evidence>
<dbReference type="GO" id="GO:0004767">
    <property type="term" value="F:sphingomyelin phosphodiesterase activity"/>
    <property type="evidence" value="ECO:0007669"/>
    <property type="project" value="UniProtKB-EC"/>
</dbReference>
<dbReference type="GO" id="GO:0005737">
    <property type="term" value="C:cytoplasm"/>
    <property type="evidence" value="ECO:0007669"/>
    <property type="project" value="TreeGrafter"/>
</dbReference>
<feature type="domain" description="Endonuclease/exonuclease/phosphatase" evidence="5">
    <location>
        <begin position="46"/>
        <end position="235"/>
    </location>
</feature>
<dbReference type="InterPro" id="IPR005135">
    <property type="entry name" value="Endo/exonuclease/phosphatase"/>
</dbReference>
<comment type="similarity">
    <text evidence="1">Belongs to the neutral sphingomyelinase family.</text>
</comment>
<dbReference type="InterPro" id="IPR038772">
    <property type="entry name" value="Sph/SMPD2-like"/>
</dbReference>
<reference evidence="7" key="1">
    <citation type="journal article" date="2006" name="PLoS Biol.">
        <title>Macronuclear genome sequence of the ciliate Tetrahymena thermophila, a model eukaryote.</title>
        <authorList>
            <person name="Eisen J.A."/>
            <person name="Coyne R.S."/>
            <person name="Wu M."/>
            <person name="Wu D."/>
            <person name="Thiagarajan M."/>
            <person name="Wortman J.R."/>
            <person name="Badger J.H."/>
            <person name="Ren Q."/>
            <person name="Amedeo P."/>
            <person name="Jones K.M."/>
            <person name="Tallon L.J."/>
            <person name="Delcher A.L."/>
            <person name="Salzberg S.L."/>
            <person name="Silva J.C."/>
            <person name="Haas B.J."/>
            <person name="Majoros W.H."/>
            <person name="Farzad M."/>
            <person name="Carlton J.M."/>
            <person name="Smith R.K. Jr."/>
            <person name="Garg J."/>
            <person name="Pearlman R.E."/>
            <person name="Karrer K.M."/>
            <person name="Sun L."/>
            <person name="Manning G."/>
            <person name="Elde N.C."/>
            <person name="Turkewitz A.P."/>
            <person name="Asai D.J."/>
            <person name="Wilkes D.E."/>
            <person name="Wang Y."/>
            <person name="Cai H."/>
            <person name="Collins K."/>
            <person name="Stewart B.A."/>
            <person name="Lee S.R."/>
            <person name="Wilamowska K."/>
            <person name="Weinberg Z."/>
            <person name="Ruzzo W.L."/>
            <person name="Wloga D."/>
            <person name="Gaertig J."/>
            <person name="Frankel J."/>
            <person name="Tsao C.-C."/>
            <person name="Gorovsky M.A."/>
            <person name="Keeling P.J."/>
            <person name="Waller R.F."/>
            <person name="Patron N.J."/>
            <person name="Cherry J.M."/>
            <person name="Stover N.A."/>
            <person name="Krieger C.J."/>
            <person name="del Toro C."/>
            <person name="Ryder H.F."/>
            <person name="Williamson S.C."/>
            <person name="Barbeau R.A."/>
            <person name="Hamilton E.P."/>
            <person name="Orias E."/>
        </authorList>
    </citation>
    <scope>NUCLEOTIDE SEQUENCE [LARGE SCALE GENOMIC DNA]</scope>
    <source>
        <strain evidence="7">SB210</strain>
    </source>
</reference>
<dbReference type="GO" id="GO:0004519">
    <property type="term" value="F:endonuclease activity"/>
    <property type="evidence" value="ECO:0007669"/>
    <property type="project" value="UniProtKB-KW"/>
</dbReference>
<dbReference type="InParanoid" id="I7MM08"/>
<name>I7MM08_TETTS</name>
<keyword evidence="3" id="KW-0378">Hydrolase</keyword>
<protein>
    <recommendedName>
        <fullName evidence="2">sphingomyelin phosphodiesterase</fullName>
        <ecNumber evidence="2">3.1.4.12</ecNumber>
    </recommendedName>
</protein>
<dbReference type="CDD" id="cd09078">
    <property type="entry name" value="nSMase"/>
    <property type="match status" value="1"/>
</dbReference>
<dbReference type="AlphaFoldDB" id="I7MM08"/>
<dbReference type="Gene3D" id="3.60.10.10">
    <property type="entry name" value="Endonuclease/exonuclease/phosphatase"/>
    <property type="match status" value="1"/>
</dbReference>
<dbReference type="KEGG" id="tet:TTHERM_00475110"/>
<evidence type="ECO:0000313" key="7">
    <source>
        <dbReference type="Proteomes" id="UP000009168"/>
    </source>
</evidence>
<keyword evidence="6" id="KW-0540">Nuclease</keyword>
<evidence type="ECO:0000259" key="5">
    <source>
        <dbReference type="Pfam" id="PF03372"/>
    </source>
</evidence>
<evidence type="ECO:0000256" key="1">
    <source>
        <dbReference type="ARBA" id="ARBA00006335"/>
    </source>
</evidence>
<gene>
    <name evidence="6" type="ORF">TTHERM_00475110</name>
</gene>
<dbReference type="PANTHER" id="PTHR16320:SF1">
    <property type="entry name" value="SPHINGOMYELINASE DDB_G0288017"/>
    <property type="match status" value="1"/>
</dbReference>
<dbReference type="GeneID" id="7829507"/>
<evidence type="ECO:0000313" key="6">
    <source>
        <dbReference type="EMBL" id="EAS03748.2"/>
    </source>
</evidence>
<dbReference type="InterPro" id="IPR017766">
    <property type="entry name" value="Sphingomyelinase/PLipase_C"/>
</dbReference>
<dbReference type="OrthoDB" id="40902at2759"/>
<dbReference type="EC" id="3.1.4.12" evidence="2"/>
<sequence>MNMYGQKLNNSSKQESPSSSFHSSDFIRLVQDNILEDKEVEEVKILTYNLFMRPPFVKNNEDDYKNERCKLIIKNEIQKFDIICFQELFRLFSNRRHKMVYSAIKKGFLYHVSSPQPSFFKSYFVDAGLTILSKYPIVESCFRPFRYGILADGLCQKGVLYAKIRVNERHIHVLNTHTQASYNTNEKEIKQTVIARLDQFVEMRKILEDCLKQYGFDRGDICIFAGDFNVDSNHPIHPIRFLNKQQDLKEILGINDTQQHFDEYKGLIDILSCKGKDIVYDVGRTSNSGNPPITFADVYQDQNGEIQPLETALTHQCDLKSLQSLDYIMHIIPNGLLADFQNKLSFSNNQQRSKFDSNLNQTFKGGYSYQLSNNKLMQNQSKKLSDKNFVVDFSRSKVEKFFVQGQKFTQLSDHYGVSCVLKFK</sequence>
<evidence type="ECO:0000256" key="3">
    <source>
        <dbReference type="ARBA" id="ARBA00022801"/>
    </source>
</evidence>
<feature type="compositionally biased region" description="Low complexity" evidence="4">
    <location>
        <begin position="11"/>
        <end position="21"/>
    </location>
</feature>
<organism evidence="6 7">
    <name type="scientific">Tetrahymena thermophila (strain SB210)</name>
    <dbReference type="NCBI Taxonomy" id="312017"/>
    <lineage>
        <taxon>Eukaryota</taxon>
        <taxon>Sar</taxon>
        <taxon>Alveolata</taxon>
        <taxon>Ciliophora</taxon>
        <taxon>Intramacronucleata</taxon>
        <taxon>Oligohymenophorea</taxon>
        <taxon>Hymenostomatida</taxon>
        <taxon>Tetrahymenina</taxon>
        <taxon>Tetrahymenidae</taxon>
        <taxon>Tetrahymena</taxon>
    </lineage>
</organism>
<proteinExistence type="inferred from homology"/>
<dbReference type="RefSeq" id="XP_001023993.2">
    <property type="nucleotide sequence ID" value="XM_001023993.2"/>
</dbReference>
<feature type="region of interest" description="Disordered" evidence="4">
    <location>
        <begin position="1"/>
        <end position="21"/>
    </location>
</feature>
<dbReference type="SUPFAM" id="SSF56219">
    <property type="entry name" value="DNase I-like"/>
    <property type="match status" value="1"/>
</dbReference>
<dbReference type="STRING" id="312017.I7MM08"/>